<dbReference type="PANTHER" id="PTHR12942">
    <property type="entry name" value="STEP II SPLICING FACTOR SLU7"/>
    <property type="match status" value="1"/>
</dbReference>
<dbReference type="InterPro" id="IPR039974">
    <property type="entry name" value="Splicing_factor_SLU7"/>
</dbReference>
<comment type="similarity">
    <text evidence="2 7">Belongs to the SLU7 family.</text>
</comment>
<dbReference type="EMBL" id="JWZT01001469">
    <property type="protein sequence ID" value="KII72011.1"/>
    <property type="molecule type" value="Genomic_DNA"/>
</dbReference>
<evidence type="ECO:0000313" key="9">
    <source>
        <dbReference type="Proteomes" id="UP000031668"/>
    </source>
</evidence>
<organism evidence="8 9">
    <name type="scientific">Thelohanellus kitauei</name>
    <name type="common">Myxosporean</name>
    <dbReference type="NCBI Taxonomy" id="669202"/>
    <lineage>
        <taxon>Eukaryota</taxon>
        <taxon>Metazoa</taxon>
        <taxon>Cnidaria</taxon>
        <taxon>Myxozoa</taxon>
        <taxon>Myxosporea</taxon>
        <taxon>Bivalvulida</taxon>
        <taxon>Platysporina</taxon>
        <taxon>Myxobolidae</taxon>
        <taxon>Thelohanellus</taxon>
    </lineage>
</organism>
<evidence type="ECO:0000256" key="7">
    <source>
        <dbReference type="RuleBase" id="RU367071"/>
    </source>
</evidence>
<comment type="function">
    <text evidence="7">Involved in pre-mRNA splicing.</text>
</comment>
<dbReference type="PANTHER" id="PTHR12942:SF2">
    <property type="entry name" value="PRE-MRNA-SPLICING FACTOR SLU7"/>
    <property type="match status" value="1"/>
</dbReference>
<evidence type="ECO:0000256" key="3">
    <source>
        <dbReference type="ARBA" id="ARBA00022664"/>
    </source>
</evidence>
<evidence type="ECO:0000256" key="1">
    <source>
        <dbReference type="ARBA" id="ARBA00004123"/>
    </source>
</evidence>
<reference evidence="8 9" key="1">
    <citation type="journal article" date="2014" name="Genome Biol. Evol.">
        <title>The genome of the myxosporean Thelohanellus kitauei shows adaptations to nutrient acquisition within its fish host.</title>
        <authorList>
            <person name="Yang Y."/>
            <person name="Xiong J."/>
            <person name="Zhou Z."/>
            <person name="Huo F."/>
            <person name="Miao W."/>
            <person name="Ran C."/>
            <person name="Liu Y."/>
            <person name="Zhang J."/>
            <person name="Feng J."/>
            <person name="Wang M."/>
            <person name="Wang M."/>
            <person name="Wang L."/>
            <person name="Yao B."/>
        </authorList>
    </citation>
    <scope>NUCLEOTIDE SEQUENCE [LARGE SCALE GENOMIC DNA]</scope>
    <source>
        <strain evidence="8">Wuqing</strain>
    </source>
</reference>
<sequence length="333" mass="38721">MGSMNVSSKPNQLDPNLIMVQFGNMKNIGMKLRNTQTDSQDFNIDGKNLNEHMHQFMYEVFWFNKTMKPSLRHQSDSPTSHYALSTIYEDYLKSLAFKNPPRNSAQSSWQNSGSLSHKRNNFFELPRKPEPIYSKKDLKPTFFAQSETNPDYGTQRYRRADDGPTDFSNCMCEYDVMELAKEEMKSKKQDGICKEMLTSTHLKKTLVSKKYESKCNNKIANNCDTYGTKYGLNKEENVGNNRISNVVGTKMHQLDNNSTFFDAKSKEFLMRQFHSIIQPLDFDNGRDRIKHIGGQEHIFPAQNEIIYSHSHRIFEQWKSHQRQGEGAFSFKIP</sequence>
<keyword evidence="6 7" id="KW-0539">Nucleus</keyword>
<gene>
    <name evidence="8" type="ORF">RF11_04304</name>
</gene>
<dbReference type="GO" id="GO:0030628">
    <property type="term" value="F:pre-mRNA 3'-splice site binding"/>
    <property type="evidence" value="ECO:0007669"/>
    <property type="project" value="UniProtKB-UniRule"/>
</dbReference>
<keyword evidence="9" id="KW-1185">Reference proteome</keyword>
<protein>
    <recommendedName>
        <fullName evidence="7">Pre-mRNA-splicing factor SLU7</fullName>
    </recommendedName>
</protein>
<keyword evidence="3 7" id="KW-0507">mRNA processing</keyword>
<evidence type="ECO:0000256" key="6">
    <source>
        <dbReference type="ARBA" id="ARBA00023242"/>
    </source>
</evidence>
<dbReference type="GO" id="GO:0000398">
    <property type="term" value="P:mRNA splicing, via spliceosome"/>
    <property type="evidence" value="ECO:0007669"/>
    <property type="project" value="UniProtKB-UniRule"/>
</dbReference>
<dbReference type="GO" id="GO:0005681">
    <property type="term" value="C:spliceosomal complex"/>
    <property type="evidence" value="ECO:0007669"/>
    <property type="project" value="UniProtKB-UniRule"/>
</dbReference>
<accession>A0A0C2MXD2</accession>
<evidence type="ECO:0000256" key="5">
    <source>
        <dbReference type="ARBA" id="ARBA00023187"/>
    </source>
</evidence>
<dbReference type="Proteomes" id="UP000031668">
    <property type="component" value="Unassembled WGS sequence"/>
</dbReference>
<evidence type="ECO:0000256" key="4">
    <source>
        <dbReference type="ARBA" id="ARBA00022728"/>
    </source>
</evidence>
<evidence type="ECO:0000313" key="8">
    <source>
        <dbReference type="EMBL" id="KII72011.1"/>
    </source>
</evidence>
<comment type="subcellular location">
    <subcellularLocation>
        <location evidence="1 7">Nucleus</location>
    </subcellularLocation>
</comment>
<comment type="subunit">
    <text evidence="7">Associated with the spliceosome.</text>
</comment>
<comment type="caution">
    <text evidence="8">The sequence shown here is derived from an EMBL/GenBank/DDBJ whole genome shotgun (WGS) entry which is preliminary data.</text>
</comment>
<name>A0A0C2MXD2_THEKT</name>
<dbReference type="AlphaFoldDB" id="A0A0C2MXD2"/>
<evidence type="ECO:0000256" key="2">
    <source>
        <dbReference type="ARBA" id="ARBA00007203"/>
    </source>
</evidence>
<proteinExistence type="inferred from homology"/>
<keyword evidence="5 7" id="KW-0508">mRNA splicing</keyword>
<keyword evidence="4 7" id="KW-0747">Spliceosome</keyword>
<dbReference type="OrthoDB" id="249612at2759"/>